<dbReference type="InterPro" id="IPR029063">
    <property type="entry name" value="SAM-dependent_MTases_sf"/>
</dbReference>
<dbReference type="Pfam" id="PF05050">
    <property type="entry name" value="Methyltransf_21"/>
    <property type="match status" value="1"/>
</dbReference>
<proteinExistence type="predicted"/>
<dbReference type="NCBIfam" id="TIGR01444">
    <property type="entry name" value="fkbM_fam"/>
    <property type="match status" value="1"/>
</dbReference>
<protein>
    <recommendedName>
        <fullName evidence="1">Methyltransferase FkbM domain-containing protein</fullName>
    </recommendedName>
</protein>
<sequence length="422" mass="47580">MRQNGPAAPGLCSGAHALPSIQSCIGMLSWVQLLVFLLHWAPGYGVTRMVLTSSRKSSQNVRTIIHPHQAHQAARLQRCARDDEACRARYAPNSTLQQQLEEKRQQRQQRRLAMWTLRDQIMRNGTSCLARFFDNTILRFRPETEFQSLLLCRWLRRDNWEPATFRVFKEFIGQGTTYIGFGAWVGPMVLYASSLTNRDVWCFEPDPVAFAALQTNVLLNFKLYTRTHAFRQCVAATAQQSVMYGVPGDSTAALVPPAAGGAHPDNYTSWTVECVALPAFIKQHNIRVPMFIKMDCEGCERSVLPTWLRLIQDLQPGLTIFVSIHQHLTGAFTPQEVAAIQAVFARFTNVYTVHSREREHNREVARAGATGDGEELLHELHKQVVGPGFELCTKCDYVLTDMHPKGKYLSVVNATQRQGPLA</sequence>
<dbReference type="InterPro" id="IPR052514">
    <property type="entry name" value="SAM-dependent_MTase"/>
</dbReference>
<gene>
    <name evidence="2" type="ORF">EGYM00163_LOCUS51464</name>
</gene>
<dbReference type="PANTHER" id="PTHR34203">
    <property type="entry name" value="METHYLTRANSFERASE, FKBM FAMILY PROTEIN"/>
    <property type="match status" value="1"/>
</dbReference>
<dbReference type="PROSITE" id="PS51257">
    <property type="entry name" value="PROKAR_LIPOPROTEIN"/>
    <property type="match status" value="1"/>
</dbReference>
<dbReference type="Gene3D" id="3.40.50.150">
    <property type="entry name" value="Vaccinia Virus protein VP39"/>
    <property type="match status" value="1"/>
</dbReference>
<dbReference type="InterPro" id="IPR006342">
    <property type="entry name" value="FkbM_mtfrase"/>
</dbReference>
<evidence type="ECO:0000259" key="1">
    <source>
        <dbReference type="Pfam" id="PF05050"/>
    </source>
</evidence>
<organism evidence="2">
    <name type="scientific">Eutreptiella gymnastica</name>
    <dbReference type="NCBI Taxonomy" id="73025"/>
    <lineage>
        <taxon>Eukaryota</taxon>
        <taxon>Discoba</taxon>
        <taxon>Euglenozoa</taxon>
        <taxon>Euglenida</taxon>
        <taxon>Spirocuta</taxon>
        <taxon>Euglenophyceae</taxon>
        <taxon>Eutreptiales</taxon>
        <taxon>Eutreptiaceae</taxon>
        <taxon>Eutreptiella</taxon>
    </lineage>
</organism>
<feature type="domain" description="Methyltransferase FkbM" evidence="1">
    <location>
        <begin position="200"/>
        <end position="328"/>
    </location>
</feature>
<accession>A0A7S4GLS4</accession>
<reference evidence="2" key="1">
    <citation type="submission" date="2021-01" db="EMBL/GenBank/DDBJ databases">
        <authorList>
            <person name="Corre E."/>
            <person name="Pelletier E."/>
            <person name="Niang G."/>
            <person name="Scheremetjew M."/>
            <person name="Finn R."/>
            <person name="Kale V."/>
            <person name="Holt S."/>
            <person name="Cochrane G."/>
            <person name="Meng A."/>
            <person name="Brown T."/>
            <person name="Cohen L."/>
        </authorList>
    </citation>
    <scope>NUCLEOTIDE SEQUENCE</scope>
    <source>
        <strain evidence="2">CCMP1594</strain>
    </source>
</reference>
<dbReference type="EMBL" id="HBJA01149587">
    <property type="protein sequence ID" value="CAE0840757.1"/>
    <property type="molecule type" value="Transcribed_RNA"/>
</dbReference>
<dbReference type="SUPFAM" id="SSF53335">
    <property type="entry name" value="S-adenosyl-L-methionine-dependent methyltransferases"/>
    <property type="match status" value="1"/>
</dbReference>
<dbReference type="PANTHER" id="PTHR34203:SF15">
    <property type="entry name" value="SLL1173 PROTEIN"/>
    <property type="match status" value="1"/>
</dbReference>
<evidence type="ECO:0000313" key="2">
    <source>
        <dbReference type="EMBL" id="CAE0840757.1"/>
    </source>
</evidence>
<dbReference type="AlphaFoldDB" id="A0A7S4GLS4"/>
<name>A0A7S4GLS4_9EUGL</name>